<evidence type="ECO:0000256" key="6">
    <source>
        <dbReference type="SAM" id="MobiDB-lite"/>
    </source>
</evidence>
<keyword evidence="4 5" id="KW-0472">Membrane</keyword>
<dbReference type="PROSITE" id="PS50922">
    <property type="entry name" value="TLC"/>
    <property type="match status" value="1"/>
</dbReference>
<feature type="transmembrane region" description="Helical" evidence="7">
    <location>
        <begin position="68"/>
        <end position="85"/>
    </location>
</feature>
<dbReference type="GO" id="GO:0055091">
    <property type="term" value="P:phospholipid homeostasis"/>
    <property type="evidence" value="ECO:0007669"/>
    <property type="project" value="TreeGrafter"/>
</dbReference>
<accession>A0A1I7RLC0</accession>
<keyword evidence="3 7" id="KW-1133">Transmembrane helix</keyword>
<dbReference type="SMART" id="SM00724">
    <property type="entry name" value="TLC"/>
    <property type="match status" value="1"/>
</dbReference>
<feature type="transmembrane region" description="Helical" evidence="7">
    <location>
        <begin position="174"/>
        <end position="192"/>
    </location>
</feature>
<dbReference type="Proteomes" id="UP000582659">
    <property type="component" value="Unassembled WGS sequence"/>
</dbReference>
<feature type="transmembrane region" description="Helical" evidence="7">
    <location>
        <begin position="259"/>
        <end position="281"/>
    </location>
</feature>
<dbReference type="Pfam" id="PF03798">
    <property type="entry name" value="TRAM_LAG1_CLN8"/>
    <property type="match status" value="1"/>
</dbReference>
<dbReference type="GO" id="GO:0097035">
    <property type="term" value="P:regulation of membrane lipid distribution"/>
    <property type="evidence" value="ECO:0007669"/>
    <property type="project" value="TreeGrafter"/>
</dbReference>
<dbReference type="WBParaSite" id="BXY_0150500.1">
    <property type="protein sequence ID" value="BXY_0150500.1"/>
    <property type="gene ID" value="BXY_0150500"/>
</dbReference>
<dbReference type="PANTHER" id="PTHR13439:SF70">
    <property type="entry name" value="TLC DOMAIN-CONTAINING PROTEIN-RELATED"/>
    <property type="match status" value="1"/>
</dbReference>
<dbReference type="PANTHER" id="PTHR13439">
    <property type="entry name" value="CT120 PROTEIN"/>
    <property type="match status" value="1"/>
</dbReference>
<evidence type="ECO:0000259" key="8">
    <source>
        <dbReference type="PROSITE" id="PS50922"/>
    </source>
</evidence>
<evidence type="ECO:0000313" key="11">
    <source>
        <dbReference type="Proteomes" id="UP000659654"/>
    </source>
</evidence>
<dbReference type="OrthoDB" id="10266980at2759"/>
<sequence>MDGRRGTRGGKLRESLERIEFWSGGEPKPEPCRVRGVKGGGMNHPFHTNYSLPSLEDLDWKGDNWKDLGRISLVVFISFLFFWLLQYTVRWYLFGKCTFRTFDYFKFGRKRRRRHVPPSTELEAVPPNKKWRTSNEAVSLIHSVISGLWALYAVLTYPNLLSDMMYFEHPVPKFLIYVSFGYIIHDLLDLLINERSIRILELLFHHIVVIIAFLTTIIPSLFLGVVVLGLLMEVNSIFLHSRSLLNLYRVSKESTAFKFVALLNVLTFMAFRMAVSLYLVYWQITNGWSLEWYFTLLTFVVIFSLLTTNTVLCYRVLAADGLLGARRARPPSQRTETKSSEEDEELDADDEDDEEDGETDTDAARIKRRTSQSAATQTNGADAGQAEPVVVVHQP</sequence>
<evidence type="ECO:0000256" key="2">
    <source>
        <dbReference type="ARBA" id="ARBA00022692"/>
    </source>
</evidence>
<dbReference type="EMBL" id="CAJFCV020000001">
    <property type="protein sequence ID" value="CAG9083179.1"/>
    <property type="molecule type" value="Genomic_DNA"/>
</dbReference>
<evidence type="ECO:0000313" key="10">
    <source>
        <dbReference type="Proteomes" id="UP000095284"/>
    </source>
</evidence>
<evidence type="ECO:0000313" key="9">
    <source>
        <dbReference type="EMBL" id="CAD5208870.1"/>
    </source>
</evidence>
<evidence type="ECO:0000256" key="7">
    <source>
        <dbReference type="SAM" id="Phobius"/>
    </source>
</evidence>
<dbReference type="Proteomes" id="UP000659654">
    <property type="component" value="Unassembled WGS sequence"/>
</dbReference>
<evidence type="ECO:0000256" key="1">
    <source>
        <dbReference type="ARBA" id="ARBA00004141"/>
    </source>
</evidence>
<organism evidence="10 12">
    <name type="scientific">Bursaphelenchus xylophilus</name>
    <name type="common">Pinewood nematode worm</name>
    <name type="synonym">Aphelenchoides xylophilus</name>
    <dbReference type="NCBI Taxonomy" id="6326"/>
    <lineage>
        <taxon>Eukaryota</taxon>
        <taxon>Metazoa</taxon>
        <taxon>Ecdysozoa</taxon>
        <taxon>Nematoda</taxon>
        <taxon>Chromadorea</taxon>
        <taxon>Rhabditida</taxon>
        <taxon>Tylenchina</taxon>
        <taxon>Tylenchomorpha</taxon>
        <taxon>Aphelenchoidea</taxon>
        <taxon>Aphelenchoididae</taxon>
        <taxon>Bursaphelenchus</taxon>
    </lineage>
</organism>
<evidence type="ECO:0000256" key="5">
    <source>
        <dbReference type="PROSITE-ProRule" id="PRU00205"/>
    </source>
</evidence>
<dbReference type="eggNOG" id="KOG4474">
    <property type="taxonomic scope" value="Eukaryota"/>
</dbReference>
<reference evidence="9" key="2">
    <citation type="submission" date="2020-09" db="EMBL/GenBank/DDBJ databases">
        <authorList>
            <person name="Kikuchi T."/>
        </authorList>
    </citation>
    <scope>NUCLEOTIDE SEQUENCE</scope>
    <source>
        <strain evidence="9">Ka4C1</strain>
    </source>
</reference>
<dbReference type="EMBL" id="CAJFDI010000001">
    <property type="protein sequence ID" value="CAD5208870.1"/>
    <property type="molecule type" value="Genomic_DNA"/>
</dbReference>
<dbReference type="InterPro" id="IPR006634">
    <property type="entry name" value="TLC-dom"/>
</dbReference>
<feature type="compositionally biased region" description="Acidic residues" evidence="6">
    <location>
        <begin position="341"/>
        <end position="361"/>
    </location>
</feature>
<evidence type="ECO:0000256" key="3">
    <source>
        <dbReference type="ARBA" id="ARBA00022989"/>
    </source>
</evidence>
<keyword evidence="2 5" id="KW-0812">Transmembrane</keyword>
<dbReference type="InterPro" id="IPR050846">
    <property type="entry name" value="TLCD"/>
</dbReference>
<keyword evidence="11" id="KW-1185">Reference proteome</keyword>
<feature type="transmembrane region" description="Helical" evidence="7">
    <location>
        <begin position="293"/>
        <end position="317"/>
    </location>
</feature>
<feature type="transmembrane region" description="Helical" evidence="7">
    <location>
        <begin position="137"/>
        <end position="154"/>
    </location>
</feature>
<dbReference type="GO" id="GO:0071709">
    <property type="term" value="P:membrane assembly"/>
    <property type="evidence" value="ECO:0007669"/>
    <property type="project" value="TreeGrafter"/>
</dbReference>
<dbReference type="AlphaFoldDB" id="A0A1I7RLC0"/>
<reference evidence="12" key="1">
    <citation type="submission" date="2016-11" db="UniProtKB">
        <authorList>
            <consortium name="WormBaseParasite"/>
        </authorList>
    </citation>
    <scope>IDENTIFICATION</scope>
</reference>
<feature type="compositionally biased region" description="Polar residues" evidence="6">
    <location>
        <begin position="371"/>
        <end position="380"/>
    </location>
</feature>
<evidence type="ECO:0000256" key="4">
    <source>
        <dbReference type="ARBA" id="ARBA00023136"/>
    </source>
</evidence>
<evidence type="ECO:0000313" key="12">
    <source>
        <dbReference type="WBParaSite" id="BXY_0150500.1"/>
    </source>
</evidence>
<name>A0A1I7RLC0_BURXY</name>
<comment type="subcellular location">
    <subcellularLocation>
        <location evidence="1">Membrane</location>
        <topology evidence="1">Multi-pass membrane protein</topology>
    </subcellularLocation>
</comment>
<dbReference type="SMR" id="A0A1I7RLC0"/>
<feature type="region of interest" description="Disordered" evidence="6">
    <location>
        <begin position="328"/>
        <end position="395"/>
    </location>
</feature>
<feature type="domain" description="TLC" evidence="8">
    <location>
        <begin position="128"/>
        <end position="317"/>
    </location>
</feature>
<proteinExistence type="predicted"/>
<protein>
    <submittedName>
        <fullName evidence="9">(pine wood nematode) hypothetical protein</fullName>
    </submittedName>
    <submittedName>
        <fullName evidence="12">TLC domain-containing protein</fullName>
    </submittedName>
</protein>
<dbReference type="GO" id="GO:0007009">
    <property type="term" value="P:plasma membrane organization"/>
    <property type="evidence" value="ECO:0007669"/>
    <property type="project" value="TreeGrafter"/>
</dbReference>
<gene>
    <name evidence="9" type="ORF">BXYJ_LOCUS1106</name>
</gene>
<dbReference type="Proteomes" id="UP000095284">
    <property type="component" value="Unplaced"/>
</dbReference>
<dbReference type="GO" id="GO:0005886">
    <property type="term" value="C:plasma membrane"/>
    <property type="evidence" value="ECO:0007669"/>
    <property type="project" value="TreeGrafter"/>
</dbReference>